<reference evidence="3 4" key="1">
    <citation type="submission" date="2018-10" db="EMBL/GenBank/DDBJ databases">
        <title>Relationship between Morphology and Antimicrobial Activity in Streptomyces.</title>
        <authorList>
            <person name="Kang H.J."/>
            <person name="Kim S.B."/>
        </authorList>
    </citation>
    <scope>NUCLEOTIDE SEQUENCE [LARGE SCALE GENOMIC DNA]</scope>
    <source>
        <strain evidence="3 4">BH38</strain>
    </source>
</reference>
<dbReference type="AlphaFoldDB" id="A0A387HQE5"/>
<evidence type="ECO:0000259" key="2">
    <source>
        <dbReference type="Pfam" id="PF01936"/>
    </source>
</evidence>
<dbReference type="Pfam" id="PF01936">
    <property type="entry name" value="NYN"/>
    <property type="match status" value="1"/>
</dbReference>
<evidence type="ECO:0000313" key="3">
    <source>
        <dbReference type="EMBL" id="AYG83470.1"/>
    </source>
</evidence>
<dbReference type="RefSeq" id="WP_120724272.1">
    <property type="nucleotide sequence ID" value="NZ_CP032698.1"/>
</dbReference>
<dbReference type="Gene3D" id="3.40.50.1010">
    <property type="entry name" value="5'-nuclease"/>
    <property type="match status" value="1"/>
</dbReference>
<evidence type="ECO:0000313" key="4">
    <source>
        <dbReference type="Proteomes" id="UP000271554"/>
    </source>
</evidence>
<dbReference type="KEGG" id="shun:DWB77_05667"/>
<dbReference type="EMBL" id="CP032698">
    <property type="protein sequence ID" value="AYG83470.1"/>
    <property type="molecule type" value="Genomic_DNA"/>
</dbReference>
<protein>
    <recommendedName>
        <fullName evidence="2">NYN domain-containing protein</fullName>
    </recommendedName>
</protein>
<dbReference type="Proteomes" id="UP000271554">
    <property type="component" value="Chromosome"/>
</dbReference>
<evidence type="ECO:0000256" key="1">
    <source>
        <dbReference type="SAM" id="MobiDB-lite"/>
    </source>
</evidence>
<organism evidence="3 4">
    <name type="scientific">Streptomyces hundungensis</name>
    <dbReference type="NCBI Taxonomy" id="1077946"/>
    <lineage>
        <taxon>Bacteria</taxon>
        <taxon>Bacillati</taxon>
        <taxon>Actinomycetota</taxon>
        <taxon>Actinomycetes</taxon>
        <taxon>Kitasatosporales</taxon>
        <taxon>Streptomycetaceae</taxon>
        <taxon>Streptomyces</taxon>
    </lineage>
</organism>
<sequence>MDRCVVLVDAGYLLGAAASLLAGEPARSRITVDHAALIQGLRERAEADTQQPLLRIYWFDGAPDRVPQPEHRRLRVMPRVTVRLGALTRSDGRWAQKGVDAAMHAELTELARNRACSDVVLVTGDGDLLPGLMSAKEHGVAVHLWAVQAADGDYNQSEDLVAEADERRVLDRAWITQAVRARDLTGICAPAPAPRPEIAAILSAPLPESALAASAERAAEAQAAAARNGTAPPEDPAKNGAPVPAPSGVKGVPTPKDLASLRGPGSTPAAAPVPAATLRWSSDKGWVERPGSALGESPETASLPTLAQLTSAEQRWADREEDITTVGGDPYEVGQVFARRWMERLPEPSHVQKLSTMYPRIPHRIDGELLRYAARFGLLAHKDDQIDEHDRYAIRAGFWREIDVRAAAERQPAGE</sequence>
<dbReference type="GO" id="GO:0004540">
    <property type="term" value="F:RNA nuclease activity"/>
    <property type="evidence" value="ECO:0007669"/>
    <property type="project" value="InterPro"/>
</dbReference>
<feature type="compositionally biased region" description="Low complexity" evidence="1">
    <location>
        <begin position="213"/>
        <end position="226"/>
    </location>
</feature>
<dbReference type="OrthoDB" id="9800236at2"/>
<feature type="region of interest" description="Disordered" evidence="1">
    <location>
        <begin position="213"/>
        <end position="303"/>
    </location>
</feature>
<proteinExistence type="predicted"/>
<keyword evidence="4" id="KW-1185">Reference proteome</keyword>
<gene>
    <name evidence="3" type="ORF">DWB77_05667</name>
</gene>
<name>A0A387HQE5_9ACTN</name>
<accession>A0A387HQE5</accession>
<dbReference type="InterPro" id="IPR021139">
    <property type="entry name" value="NYN"/>
</dbReference>
<feature type="domain" description="NYN" evidence="2">
    <location>
        <begin position="32"/>
        <end position="166"/>
    </location>
</feature>